<evidence type="ECO:0000313" key="2">
    <source>
        <dbReference type="Proteomes" id="UP000324832"/>
    </source>
</evidence>
<dbReference type="Gene3D" id="3.40.50.720">
    <property type="entry name" value="NAD(P)-binding Rossmann-like Domain"/>
    <property type="match status" value="2"/>
</dbReference>
<dbReference type="GO" id="GO:0004512">
    <property type="term" value="F:inositol-3-phosphate synthase activity"/>
    <property type="evidence" value="ECO:0007669"/>
    <property type="project" value="UniProtKB-EC"/>
</dbReference>
<dbReference type="SUPFAM" id="SSF51735">
    <property type="entry name" value="NAD(P)-binding Rossmann-fold domains"/>
    <property type="match status" value="1"/>
</dbReference>
<dbReference type="EMBL" id="FZQP02003333">
    <property type="protein sequence ID" value="VVC97885.1"/>
    <property type="molecule type" value="Genomic_DNA"/>
</dbReference>
<dbReference type="PANTHER" id="PTHR11510">
    <property type="entry name" value="MYO-INOSITOL-1 PHOSPHATE SYNTHASE"/>
    <property type="match status" value="1"/>
</dbReference>
<keyword evidence="2" id="KW-1185">Reference proteome</keyword>
<reference evidence="1 2" key="1">
    <citation type="submission" date="2017-07" db="EMBL/GenBank/DDBJ databases">
        <authorList>
            <person name="Talla V."/>
            <person name="Backstrom N."/>
        </authorList>
    </citation>
    <scope>NUCLEOTIDE SEQUENCE [LARGE SCALE GENOMIC DNA]</scope>
</reference>
<evidence type="ECO:0000313" key="1">
    <source>
        <dbReference type="EMBL" id="VVC97885.1"/>
    </source>
</evidence>
<proteinExistence type="predicted"/>
<dbReference type="GO" id="GO:0006021">
    <property type="term" value="P:inositol biosynthetic process"/>
    <property type="evidence" value="ECO:0007669"/>
    <property type="project" value="UniProtKB-UniPathway"/>
</dbReference>
<dbReference type="Pfam" id="PF07994">
    <property type="entry name" value="NAD_binding_5"/>
    <property type="match status" value="2"/>
</dbReference>
<dbReference type="GO" id="GO:0008654">
    <property type="term" value="P:phospholipid biosynthetic process"/>
    <property type="evidence" value="ECO:0007669"/>
    <property type="project" value="InterPro"/>
</dbReference>
<gene>
    <name evidence="1" type="ORF">LSINAPIS_LOCUS9071</name>
</gene>
<protein>
    <submittedName>
        <fullName evidence="1">Uncharacterized protein</fullName>
    </submittedName>
</protein>
<accession>A0A5E4QID0</accession>
<dbReference type="SUPFAM" id="SSF55347">
    <property type="entry name" value="Glyceraldehyde-3-phosphate dehydrogenase-like, C-terminal domain"/>
    <property type="match status" value="1"/>
</dbReference>
<dbReference type="InterPro" id="IPR002587">
    <property type="entry name" value="Myo-inos-1-P_Synthase"/>
</dbReference>
<name>A0A5E4QID0_9NEOP</name>
<dbReference type="Gene3D" id="3.30.360.10">
    <property type="entry name" value="Dihydrodipicolinate Reductase, domain 2"/>
    <property type="match status" value="1"/>
</dbReference>
<organism evidence="1 2">
    <name type="scientific">Leptidea sinapis</name>
    <dbReference type="NCBI Taxonomy" id="189913"/>
    <lineage>
        <taxon>Eukaryota</taxon>
        <taxon>Metazoa</taxon>
        <taxon>Ecdysozoa</taxon>
        <taxon>Arthropoda</taxon>
        <taxon>Hexapoda</taxon>
        <taxon>Insecta</taxon>
        <taxon>Pterygota</taxon>
        <taxon>Neoptera</taxon>
        <taxon>Endopterygota</taxon>
        <taxon>Lepidoptera</taxon>
        <taxon>Glossata</taxon>
        <taxon>Ditrysia</taxon>
        <taxon>Papilionoidea</taxon>
        <taxon>Pieridae</taxon>
        <taxon>Dismorphiinae</taxon>
        <taxon>Leptidea</taxon>
    </lineage>
</organism>
<dbReference type="InterPro" id="IPR036291">
    <property type="entry name" value="NAD(P)-bd_dom_sf"/>
</dbReference>
<dbReference type="Proteomes" id="UP000324832">
    <property type="component" value="Unassembled WGS sequence"/>
</dbReference>
<dbReference type="Gene3D" id="3.30.2360.10">
    <property type="entry name" value="Glyceraldehyde-3-phosphate dehydrogenase-like domain"/>
    <property type="match status" value="1"/>
</dbReference>
<dbReference type="UniPathway" id="UPA00823">
    <property type="reaction ID" value="UER00787"/>
</dbReference>
<dbReference type="AlphaFoldDB" id="A0A5E4QID0"/>
<sequence>MDTNTSLVVSSPNIKYTDEYIYSDYKYQESLVTRTESQLVVKPYHSSLQIRTSRKVGKIGVMLVGWGGNNGSTFTAAVLANRHQLSWNTKNGRQDPNWFGSITQASTVKLGINEKGEDVFVGMSQLLPMVDPDDLVHGTGQGRPRHEPDHRHPLPAVIAGVHDTSDNIEKALRANHSEISPSTIFALAAIDEGCCYINGSPQNTIVSGVIERAEQRGVFVAGLKPVSIVSYNHLGNNDGKNLSAPKQFRSKEPDHVVVIKYVPYVGETRCWPCRSFWTCSCWPSSSRASPSGSCTPRAPLVPPRTPVVNALFKQRAAIDNILRACLS</sequence>